<name>A0ABN1TQU0_9ACTN</name>
<evidence type="ECO:0000313" key="2">
    <source>
        <dbReference type="EMBL" id="GAA1096574.1"/>
    </source>
</evidence>
<evidence type="ECO:0008006" key="4">
    <source>
        <dbReference type="Google" id="ProtNLM"/>
    </source>
</evidence>
<keyword evidence="3" id="KW-1185">Reference proteome</keyword>
<gene>
    <name evidence="2" type="ORF">GCM10009663_44560</name>
</gene>
<comment type="caution">
    <text evidence="2">The sequence shown here is derived from an EMBL/GenBank/DDBJ whole genome shotgun (WGS) entry which is preliminary data.</text>
</comment>
<feature type="compositionally biased region" description="Low complexity" evidence="1">
    <location>
        <begin position="113"/>
        <end position="128"/>
    </location>
</feature>
<organism evidence="2 3">
    <name type="scientific">Kitasatospora arboriphila</name>
    <dbReference type="NCBI Taxonomy" id="258052"/>
    <lineage>
        <taxon>Bacteria</taxon>
        <taxon>Bacillati</taxon>
        <taxon>Actinomycetota</taxon>
        <taxon>Actinomycetes</taxon>
        <taxon>Kitasatosporales</taxon>
        <taxon>Streptomycetaceae</taxon>
        <taxon>Kitasatospora</taxon>
    </lineage>
</organism>
<evidence type="ECO:0000313" key="3">
    <source>
        <dbReference type="Proteomes" id="UP001499987"/>
    </source>
</evidence>
<protein>
    <recommendedName>
        <fullName evidence="4">Helix-turn-helix domain-containing protein</fullName>
    </recommendedName>
</protein>
<evidence type="ECO:0000256" key="1">
    <source>
        <dbReference type="SAM" id="MobiDB-lite"/>
    </source>
</evidence>
<dbReference type="EMBL" id="BAAALD010000044">
    <property type="protein sequence ID" value="GAA1096574.1"/>
    <property type="molecule type" value="Genomic_DNA"/>
</dbReference>
<sequence length="285" mass="30879">MHVHFIAPDRYVRAPHEIVRHPRLRATAKSLLLWALSLPPGTRETVLTIGHRMAEGRMAVSRARNQLIDEGYLHVRRRQHPTKGTWTTDVMVTSVPLRTAEEIAAAWEGAAANDRTAAAADTPASPARRIPALGRSKGRQVGTSPDSKTAENTPPPEGACGPEARLLLELARHDPRLRLSTAEAAALAPLAADWLTRDARPHRLLHTLLAGLPERIHAPQALLRTRLQRSMPAAPPTAAPAPRGIPSDLPPARVDAAAAERNRIGAGRARELLRGARIPRPVPAL</sequence>
<proteinExistence type="predicted"/>
<dbReference type="Proteomes" id="UP001499987">
    <property type="component" value="Unassembled WGS sequence"/>
</dbReference>
<dbReference type="RefSeq" id="WP_344625410.1">
    <property type="nucleotide sequence ID" value="NZ_BAAALD010000044.1"/>
</dbReference>
<feature type="compositionally biased region" description="Polar residues" evidence="1">
    <location>
        <begin position="141"/>
        <end position="152"/>
    </location>
</feature>
<feature type="region of interest" description="Disordered" evidence="1">
    <location>
        <begin position="113"/>
        <end position="161"/>
    </location>
</feature>
<reference evidence="2 3" key="1">
    <citation type="journal article" date="2019" name="Int. J. Syst. Evol. Microbiol.">
        <title>The Global Catalogue of Microorganisms (GCM) 10K type strain sequencing project: providing services to taxonomists for standard genome sequencing and annotation.</title>
        <authorList>
            <consortium name="The Broad Institute Genomics Platform"/>
            <consortium name="The Broad Institute Genome Sequencing Center for Infectious Disease"/>
            <person name="Wu L."/>
            <person name="Ma J."/>
        </authorList>
    </citation>
    <scope>NUCLEOTIDE SEQUENCE [LARGE SCALE GENOMIC DNA]</scope>
    <source>
        <strain evidence="2 3">JCM 13002</strain>
    </source>
</reference>
<accession>A0ABN1TQU0</accession>